<reference evidence="2" key="2">
    <citation type="submission" date="2018-05" db="EMBL/GenBank/DDBJ databases">
        <title>OgluRS3 (Oryza glumaepatula Reference Sequence Version 3).</title>
        <authorList>
            <person name="Zhang J."/>
            <person name="Kudrna D."/>
            <person name="Lee S."/>
            <person name="Talag J."/>
            <person name="Welchert J."/>
            <person name="Wing R.A."/>
        </authorList>
    </citation>
    <scope>NUCLEOTIDE SEQUENCE [LARGE SCALE GENOMIC DNA]</scope>
</reference>
<proteinExistence type="predicted"/>
<evidence type="ECO:0000313" key="3">
    <source>
        <dbReference type="Proteomes" id="UP000026961"/>
    </source>
</evidence>
<evidence type="ECO:0000313" key="2">
    <source>
        <dbReference type="EnsemblPlants" id="OGLUM03G07900.1"/>
    </source>
</evidence>
<reference evidence="2" key="1">
    <citation type="submission" date="2015-04" db="UniProtKB">
        <authorList>
            <consortium name="EnsemblPlants"/>
        </authorList>
    </citation>
    <scope>IDENTIFICATION</scope>
</reference>
<evidence type="ECO:0000256" key="1">
    <source>
        <dbReference type="SAM" id="MobiDB-lite"/>
    </source>
</evidence>
<dbReference type="AlphaFoldDB" id="A0A0D9Z3Q2"/>
<accession>A0A0D9Z3Q2</accession>
<dbReference type="EnsemblPlants" id="OGLUM03G07900.1">
    <property type="protein sequence ID" value="OGLUM03G07900.1"/>
    <property type="gene ID" value="OGLUM03G07900"/>
</dbReference>
<dbReference type="HOGENOM" id="CLU_2945466_0_0_1"/>
<protein>
    <submittedName>
        <fullName evidence="2">Uncharacterized protein</fullName>
    </submittedName>
</protein>
<feature type="region of interest" description="Disordered" evidence="1">
    <location>
        <begin position="37"/>
        <end position="60"/>
    </location>
</feature>
<sequence length="60" mass="6442">MSVCPVCRITATRQAKASGEDAASPAWRVLALPLRRLPAGPHRRLSPESTTSHPNLPPES</sequence>
<dbReference type="Gramene" id="OGLUM03G07900.1">
    <property type="protein sequence ID" value="OGLUM03G07900.1"/>
    <property type="gene ID" value="OGLUM03G07900"/>
</dbReference>
<organism evidence="2">
    <name type="scientific">Oryza glumipatula</name>
    <dbReference type="NCBI Taxonomy" id="40148"/>
    <lineage>
        <taxon>Eukaryota</taxon>
        <taxon>Viridiplantae</taxon>
        <taxon>Streptophyta</taxon>
        <taxon>Embryophyta</taxon>
        <taxon>Tracheophyta</taxon>
        <taxon>Spermatophyta</taxon>
        <taxon>Magnoliopsida</taxon>
        <taxon>Liliopsida</taxon>
        <taxon>Poales</taxon>
        <taxon>Poaceae</taxon>
        <taxon>BOP clade</taxon>
        <taxon>Oryzoideae</taxon>
        <taxon>Oryzeae</taxon>
        <taxon>Oryzinae</taxon>
        <taxon>Oryza</taxon>
    </lineage>
</organism>
<keyword evidence="3" id="KW-1185">Reference proteome</keyword>
<dbReference type="Proteomes" id="UP000026961">
    <property type="component" value="Chromosome 3"/>
</dbReference>
<name>A0A0D9Z3Q2_9ORYZ</name>